<reference evidence="2" key="1">
    <citation type="journal article" date="2020" name="New Phytol.">
        <title>Comparative genomics reveals dynamic genome evolution in host specialist ectomycorrhizal fungi.</title>
        <authorList>
            <person name="Lofgren L.A."/>
            <person name="Nguyen N.H."/>
            <person name="Vilgalys R."/>
            <person name="Ruytinx J."/>
            <person name="Liao H.L."/>
            <person name="Branco S."/>
            <person name="Kuo A."/>
            <person name="LaButti K."/>
            <person name="Lipzen A."/>
            <person name="Andreopoulos W."/>
            <person name="Pangilinan J."/>
            <person name="Riley R."/>
            <person name="Hundley H."/>
            <person name="Na H."/>
            <person name="Barry K."/>
            <person name="Grigoriev I.V."/>
            <person name="Stajich J.E."/>
            <person name="Kennedy P.G."/>
        </authorList>
    </citation>
    <scope>NUCLEOTIDE SEQUENCE</scope>
    <source>
        <strain evidence="2">FC203</strain>
    </source>
</reference>
<proteinExistence type="predicted"/>
<dbReference type="Proteomes" id="UP001195769">
    <property type="component" value="Unassembled WGS sequence"/>
</dbReference>
<feature type="compositionally biased region" description="Basic residues" evidence="1">
    <location>
        <begin position="154"/>
        <end position="165"/>
    </location>
</feature>
<sequence length="165" mass="18320">MPSLAIGSLDMAHTSAAAAMVEVNPNPTMKPDHVARHFHTTPPRPSHIQSHTSSRPRSFGLVSSFMETKGKVKGKGKEAEPSTPHQPIASQNTCWKCSRSPTAPPNRPVTRCQNIQKSRVILSDTEYQDTTDDEDQDEDEEDTLMEDNELMRTAVRKVKGKQKAK</sequence>
<evidence type="ECO:0000256" key="1">
    <source>
        <dbReference type="SAM" id="MobiDB-lite"/>
    </source>
</evidence>
<accession>A0AAD4HKN1</accession>
<keyword evidence="3" id="KW-1185">Reference proteome</keyword>
<comment type="caution">
    <text evidence="2">The sequence shown here is derived from an EMBL/GenBank/DDBJ whole genome shotgun (WGS) entry which is preliminary data.</text>
</comment>
<dbReference type="EMBL" id="JABBWK010000029">
    <property type="protein sequence ID" value="KAG1900012.1"/>
    <property type="molecule type" value="Genomic_DNA"/>
</dbReference>
<name>A0AAD4HKN1_9AGAM</name>
<feature type="region of interest" description="Disordered" evidence="1">
    <location>
        <begin position="24"/>
        <end position="165"/>
    </location>
</feature>
<dbReference type="AlphaFoldDB" id="A0AAD4HKN1"/>
<organism evidence="2 3">
    <name type="scientific">Suillus fuscotomentosus</name>
    <dbReference type="NCBI Taxonomy" id="1912939"/>
    <lineage>
        <taxon>Eukaryota</taxon>
        <taxon>Fungi</taxon>
        <taxon>Dikarya</taxon>
        <taxon>Basidiomycota</taxon>
        <taxon>Agaricomycotina</taxon>
        <taxon>Agaricomycetes</taxon>
        <taxon>Agaricomycetidae</taxon>
        <taxon>Boletales</taxon>
        <taxon>Suillineae</taxon>
        <taxon>Suillaceae</taxon>
        <taxon>Suillus</taxon>
    </lineage>
</organism>
<feature type="compositionally biased region" description="Polar residues" evidence="1">
    <location>
        <begin position="83"/>
        <end position="101"/>
    </location>
</feature>
<evidence type="ECO:0000313" key="2">
    <source>
        <dbReference type="EMBL" id="KAG1900012.1"/>
    </source>
</evidence>
<evidence type="ECO:0000313" key="3">
    <source>
        <dbReference type="Proteomes" id="UP001195769"/>
    </source>
</evidence>
<gene>
    <name evidence="2" type="ORF">F5891DRAFT_980628</name>
</gene>
<dbReference type="GeneID" id="64671319"/>
<protein>
    <submittedName>
        <fullName evidence="2">Uncharacterized protein</fullName>
    </submittedName>
</protein>
<feature type="compositionally biased region" description="Polar residues" evidence="1">
    <location>
        <begin position="47"/>
        <end position="56"/>
    </location>
</feature>
<feature type="compositionally biased region" description="Acidic residues" evidence="1">
    <location>
        <begin position="126"/>
        <end position="148"/>
    </location>
</feature>
<dbReference type="RefSeq" id="XP_041225588.1">
    <property type="nucleotide sequence ID" value="XM_041377021.1"/>
</dbReference>